<keyword evidence="1" id="KW-0732">Signal</keyword>
<keyword evidence="3" id="KW-1185">Reference proteome</keyword>
<name>A0AA39TQK9_9PEZI</name>
<accession>A0AA39TQK9</accession>
<organism evidence="2 3">
    <name type="scientific">Immersiella caudata</name>
    <dbReference type="NCBI Taxonomy" id="314043"/>
    <lineage>
        <taxon>Eukaryota</taxon>
        <taxon>Fungi</taxon>
        <taxon>Dikarya</taxon>
        <taxon>Ascomycota</taxon>
        <taxon>Pezizomycotina</taxon>
        <taxon>Sordariomycetes</taxon>
        <taxon>Sordariomycetidae</taxon>
        <taxon>Sordariales</taxon>
        <taxon>Lasiosphaeriaceae</taxon>
        <taxon>Immersiella</taxon>
    </lineage>
</organism>
<dbReference type="EMBL" id="JAULSU010000008">
    <property type="protein sequence ID" value="KAK0609467.1"/>
    <property type="molecule type" value="Genomic_DNA"/>
</dbReference>
<dbReference type="Proteomes" id="UP001175000">
    <property type="component" value="Unassembled WGS sequence"/>
</dbReference>
<comment type="caution">
    <text evidence="2">The sequence shown here is derived from an EMBL/GenBank/DDBJ whole genome shotgun (WGS) entry which is preliminary data.</text>
</comment>
<protein>
    <submittedName>
        <fullName evidence="2">Uncharacterized protein</fullName>
    </submittedName>
</protein>
<sequence>MFNNILSIVLYAATLAAAAATTGQSGDHGIFARAACNAQCTKSTLGATCALGASCCTQRCRSACGQSYGRCEGFLGLTCVCYG</sequence>
<feature type="signal peptide" evidence="1">
    <location>
        <begin position="1"/>
        <end position="20"/>
    </location>
</feature>
<reference evidence="2" key="1">
    <citation type="submission" date="2023-06" db="EMBL/GenBank/DDBJ databases">
        <title>Genome-scale phylogeny and comparative genomics of the fungal order Sordariales.</title>
        <authorList>
            <consortium name="Lawrence Berkeley National Laboratory"/>
            <person name="Hensen N."/>
            <person name="Bonometti L."/>
            <person name="Westerberg I."/>
            <person name="Brannstrom I.O."/>
            <person name="Guillou S."/>
            <person name="Cros-Aarteil S."/>
            <person name="Calhoun S."/>
            <person name="Haridas S."/>
            <person name="Kuo A."/>
            <person name="Mondo S."/>
            <person name="Pangilinan J."/>
            <person name="Riley R."/>
            <person name="Labutti K."/>
            <person name="Andreopoulos B."/>
            <person name="Lipzen A."/>
            <person name="Chen C."/>
            <person name="Yanf M."/>
            <person name="Daum C."/>
            <person name="Ng V."/>
            <person name="Clum A."/>
            <person name="Steindorff A."/>
            <person name="Ohm R."/>
            <person name="Martin F."/>
            <person name="Silar P."/>
            <person name="Natvig D."/>
            <person name="Lalanne C."/>
            <person name="Gautier V."/>
            <person name="Ament-Velasquez S.L."/>
            <person name="Kruys A."/>
            <person name="Hutchinson M.I."/>
            <person name="Powell A.J."/>
            <person name="Barry K."/>
            <person name="Miller A.N."/>
            <person name="Grigoriev I.V."/>
            <person name="Debuchy R."/>
            <person name="Gladieux P."/>
            <person name="Thoren M.H."/>
            <person name="Johannesson H."/>
        </authorList>
    </citation>
    <scope>NUCLEOTIDE SEQUENCE</scope>
    <source>
        <strain evidence="2">CBS 606.72</strain>
    </source>
</reference>
<evidence type="ECO:0000313" key="3">
    <source>
        <dbReference type="Proteomes" id="UP001175000"/>
    </source>
</evidence>
<evidence type="ECO:0000313" key="2">
    <source>
        <dbReference type="EMBL" id="KAK0609467.1"/>
    </source>
</evidence>
<gene>
    <name evidence="2" type="ORF">B0T14DRAFT_531990</name>
</gene>
<dbReference type="AlphaFoldDB" id="A0AA39TQK9"/>
<feature type="chain" id="PRO_5041215779" evidence="1">
    <location>
        <begin position="21"/>
        <end position="83"/>
    </location>
</feature>
<evidence type="ECO:0000256" key="1">
    <source>
        <dbReference type="SAM" id="SignalP"/>
    </source>
</evidence>
<proteinExistence type="predicted"/>